<dbReference type="PANTHER" id="PTHR36919:SF3">
    <property type="entry name" value="BLL5882 PROTEIN"/>
    <property type="match status" value="1"/>
</dbReference>
<dbReference type="Proteomes" id="UP000190675">
    <property type="component" value="Chromosome I"/>
</dbReference>
<dbReference type="OrthoDB" id="9811671at2"/>
<sequence length="195" mass="21198">MMIRKIANRLQFSMLLVASFAALTALAYSARADEPTASGLWEKTEAGKPVVWVLIFERGGTYEGAIAKRFLKPGDDSGAVCTKCVDDRRNEPLLGLTFIRGMKRSGLKYEGGDILDPRDGKIYSANMAINPNGQTLTLRGYMGISILGRDEVWNRLPDSVVDILDASILARYLPAALPATSAASPAKCKLNDRVC</sequence>
<reference evidence="3 4" key="1">
    <citation type="submission" date="2016-11" db="EMBL/GenBank/DDBJ databases">
        <authorList>
            <person name="Jaros S."/>
            <person name="Januszkiewicz K."/>
            <person name="Wedrychowicz H."/>
        </authorList>
    </citation>
    <scope>NUCLEOTIDE SEQUENCE [LARGE SCALE GENOMIC DNA]</scope>
    <source>
        <strain evidence="3 4">GAS242</strain>
    </source>
</reference>
<name>A0A1M5TN28_9BRAD</name>
<dbReference type="Gene3D" id="2.40.128.520">
    <property type="match status" value="1"/>
</dbReference>
<gene>
    <name evidence="3" type="ORF">SAMN05444169_7883</name>
</gene>
<organism evidence="3 4">
    <name type="scientific">Bradyrhizobium erythrophlei</name>
    <dbReference type="NCBI Taxonomy" id="1437360"/>
    <lineage>
        <taxon>Bacteria</taxon>
        <taxon>Pseudomonadati</taxon>
        <taxon>Pseudomonadota</taxon>
        <taxon>Alphaproteobacteria</taxon>
        <taxon>Hyphomicrobiales</taxon>
        <taxon>Nitrobacteraceae</taxon>
        <taxon>Bradyrhizobium</taxon>
    </lineage>
</organism>
<evidence type="ECO:0000313" key="3">
    <source>
        <dbReference type="EMBL" id="SHH52187.1"/>
    </source>
</evidence>
<evidence type="ECO:0000256" key="1">
    <source>
        <dbReference type="SAM" id="SignalP"/>
    </source>
</evidence>
<protein>
    <submittedName>
        <fullName evidence="3">Uncharacterized conserved protein, DUF2147 family</fullName>
    </submittedName>
</protein>
<feature type="chain" id="PRO_5012906429" evidence="1">
    <location>
        <begin position="28"/>
        <end position="195"/>
    </location>
</feature>
<accession>A0A1M5TN28</accession>
<dbReference type="AlphaFoldDB" id="A0A1M5TN28"/>
<proteinExistence type="predicted"/>
<dbReference type="PANTHER" id="PTHR36919">
    <property type="entry name" value="BLR1215 PROTEIN"/>
    <property type="match status" value="1"/>
</dbReference>
<feature type="domain" description="DUF2147" evidence="2">
    <location>
        <begin position="39"/>
        <end position="155"/>
    </location>
</feature>
<dbReference type="Pfam" id="PF09917">
    <property type="entry name" value="DUF2147"/>
    <property type="match status" value="1"/>
</dbReference>
<evidence type="ECO:0000259" key="2">
    <source>
        <dbReference type="Pfam" id="PF09917"/>
    </source>
</evidence>
<feature type="signal peptide" evidence="1">
    <location>
        <begin position="1"/>
        <end position="27"/>
    </location>
</feature>
<dbReference type="InterPro" id="IPR019223">
    <property type="entry name" value="DUF2147"/>
</dbReference>
<dbReference type="EMBL" id="LT670818">
    <property type="protein sequence ID" value="SHH52187.1"/>
    <property type="molecule type" value="Genomic_DNA"/>
</dbReference>
<keyword evidence="1" id="KW-0732">Signal</keyword>
<evidence type="ECO:0000313" key="4">
    <source>
        <dbReference type="Proteomes" id="UP000190675"/>
    </source>
</evidence>